<dbReference type="RefSeq" id="WP_001056650.1">
    <property type="nucleotide sequence ID" value="NZ_GL891843.1"/>
</dbReference>
<dbReference type="Proteomes" id="UP000003204">
    <property type="component" value="Unassembled WGS sequence"/>
</dbReference>
<dbReference type="EMBL" id="ACYS02000030">
    <property type="protein sequence ID" value="EGJ69016.1"/>
    <property type="molecule type" value="Genomic_DNA"/>
</dbReference>
<gene>
    <name evidence="1" type="ORF">HMPREF0022_01201</name>
</gene>
<dbReference type="AlphaFoldDB" id="A0A828SV98"/>
<organism evidence="1 2">
    <name type="scientific">Acinetobacter baumannii 6014059</name>
    <dbReference type="NCBI Taxonomy" id="525242"/>
    <lineage>
        <taxon>Bacteria</taxon>
        <taxon>Pseudomonadati</taxon>
        <taxon>Pseudomonadota</taxon>
        <taxon>Gammaproteobacteria</taxon>
        <taxon>Moraxellales</taxon>
        <taxon>Moraxellaceae</taxon>
        <taxon>Acinetobacter</taxon>
        <taxon>Acinetobacter calcoaceticus/baumannii complex</taxon>
    </lineage>
</organism>
<comment type="caution">
    <text evidence="1">The sequence shown here is derived from an EMBL/GenBank/DDBJ whole genome shotgun (WGS) entry which is preliminary data.</text>
</comment>
<accession>A0A828SV98</accession>
<evidence type="ECO:0000313" key="2">
    <source>
        <dbReference type="Proteomes" id="UP000003204"/>
    </source>
</evidence>
<protein>
    <submittedName>
        <fullName evidence="1">Conserved domain protein</fullName>
    </submittedName>
</protein>
<sequence length="70" mass="7856">MNMLANISFDAATESKLLKDLSKHPELLAGAVEYAFQCGDIDSKEYRNWQSKIAEMERLHTANLLATIKA</sequence>
<reference evidence="1 2" key="1">
    <citation type="submission" date="2011-04" db="EMBL/GenBank/DDBJ databases">
        <authorList>
            <person name="Weinstock G."/>
            <person name="Sodergren E."/>
            <person name="Clifton S."/>
            <person name="Fulton L."/>
            <person name="Fulton B."/>
            <person name="Courtney L."/>
            <person name="Fronick C."/>
            <person name="Harrison M."/>
            <person name="Strong C."/>
            <person name="Farmer C."/>
            <person name="Delahaunty K."/>
            <person name="Markovic C."/>
            <person name="Hall O."/>
            <person name="Minx P."/>
            <person name="Tomlinson C."/>
            <person name="Mitreva M."/>
            <person name="Hou S."/>
            <person name="Chen J."/>
            <person name="Wollam A."/>
            <person name="Pepin K.H."/>
            <person name="Johnson M."/>
            <person name="Bhonagiri V."/>
            <person name="Zhang X."/>
            <person name="Suruliraj S."/>
            <person name="Warren W."/>
            <person name="Chinwalla A."/>
            <person name="Mardis E.R."/>
            <person name="Wilson R.K."/>
        </authorList>
    </citation>
    <scope>NUCLEOTIDE SEQUENCE [LARGE SCALE GENOMIC DNA]</scope>
    <source>
        <strain evidence="1 2">6014059</strain>
    </source>
</reference>
<name>A0A828SV98_ACIBA</name>
<proteinExistence type="predicted"/>
<evidence type="ECO:0000313" key="1">
    <source>
        <dbReference type="EMBL" id="EGJ69016.1"/>
    </source>
</evidence>